<feature type="compositionally biased region" description="Polar residues" evidence="1">
    <location>
        <begin position="142"/>
        <end position="159"/>
    </location>
</feature>
<dbReference type="Proteomes" id="UP001652620">
    <property type="component" value="Unplaced"/>
</dbReference>
<feature type="region of interest" description="Disordered" evidence="1">
    <location>
        <begin position="125"/>
        <end position="167"/>
    </location>
</feature>
<feature type="compositionally biased region" description="Polar residues" evidence="1">
    <location>
        <begin position="405"/>
        <end position="418"/>
    </location>
</feature>
<keyword evidence="3" id="KW-1185">Reference proteome</keyword>
<protein>
    <submittedName>
        <fullName evidence="4 5">Uncharacterized protein LOC105232531 isoform X1</fullName>
    </submittedName>
</protein>
<feature type="region of interest" description="Disordered" evidence="1">
    <location>
        <begin position="72"/>
        <end position="112"/>
    </location>
</feature>
<gene>
    <name evidence="4 5" type="primary">LOC105232531</name>
</gene>
<feature type="region of interest" description="Disordered" evidence="1">
    <location>
        <begin position="873"/>
        <end position="914"/>
    </location>
</feature>
<name>A0A6I9VML3_BACDO</name>
<dbReference type="FunCoup" id="A0A6I9VML3">
    <property type="interactions" value="275"/>
</dbReference>
<feature type="compositionally biased region" description="Low complexity" evidence="1">
    <location>
        <begin position="873"/>
        <end position="900"/>
    </location>
</feature>
<dbReference type="GeneID" id="105232531"/>
<keyword evidence="2" id="KW-0812">Transmembrane</keyword>
<keyword evidence="2" id="KW-0472">Membrane</keyword>
<accession>A0A6I9VML3</accession>
<feature type="compositionally biased region" description="Polar residues" evidence="1">
    <location>
        <begin position="516"/>
        <end position="536"/>
    </location>
</feature>
<evidence type="ECO:0000313" key="4">
    <source>
        <dbReference type="RefSeq" id="XP_011212540.2"/>
    </source>
</evidence>
<dbReference type="OrthoDB" id="440385at2759"/>
<evidence type="ECO:0000256" key="2">
    <source>
        <dbReference type="SAM" id="Phobius"/>
    </source>
</evidence>
<dbReference type="RefSeq" id="XP_011212540.2">
    <property type="nucleotide sequence ID" value="XM_011214238.4"/>
</dbReference>
<feature type="region of interest" description="Disordered" evidence="1">
    <location>
        <begin position="516"/>
        <end position="538"/>
    </location>
</feature>
<organism evidence="3 4">
    <name type="scientific">Bactrocera dorsalis</name>
    <name type="common">Oriental fruit fly</name>
    <name type="synonym">Dacus dorsalis</name>
    <dbReference type="NCBI Taxonomy" id="27457"/>
    <lineage>
        <taxon>Eukaryota</taxon>
        <taxon>Metazoa</taxon>
        <taxon>Ecdysozoa</taxon>
        <taxon>Arthropoda</taxon>
        <taxon>Hexapoda</taxon>
        <taxon>Insecta</taxon>
        <taxon>Pterygota</taxon>
        <taxon>Neoptera</taxon>
        <taxon>Endopterygota</taxon>
        <taxon>Diptera</taxon>
        <taxon>Brachycera</taxon>
        <taxon>Muscomorpha</taxon>
        <taxon>Tephritoidea</taxon>
        <taxon>Tephritidae</taxon>
        <taxon>Bactrocera</taxon>
        <taxon>Bactrocera</taxon>
    </lineage>
</organism>
<evidence type="ECO:0000313" key="5">
    <source>
        <dbReference type="RefSeq" id="XP_049318076.1"/>
    </source>
</evidence>
<feature type="region of interest" description="Disordered" evidence="1">
    <location>
        <begin position="405"/>
        <end position="481"/>
    </location>
</feature>
<keyword evidence="2" id="KW-1133">Transmembrane helix</keyword>
<dbReference type="PROSITE" id="PS51257">
    <property type="entry name" value="PROKAR_LIPOPROTEIN"/>
    <property type="match status" value="1"/>
</dbReference>
<feature type="transmembrane region" description="Helical" evidence="2">
    <location>
        <begin position="12"/>
        <end position="32"/>
    </location>
</feature>
<evidence type="ECO:0000313" key="3">
    <source>
        <dbReference type="Proteomes" id="UP001652620"/>
    </source>
</evidence>
<dbReference type="InParanoid" id="A0A6I9VML3"/>
<feature type="region of interest" description="Disordered" evidence="1">
    <location>
        <begin position="990"/>
        <end position="1011"/>
    </location>
</feature>
<evidence type="ECO:0000256" key="1">
    <source>
        <dbReference type="SAM" id="MobiDB-lite"/>
    </source>
</evidence>
<dbReference type="KEGG" id="bdr:105232531"/>
<feature type="compositionally biased region" description="Polar residues" evidence="1">
    <location>
        <begin position="72"/>
        <end position="83"/>
    </location>
</feature>
<dbReference type="RefSeq" id="XP_049318076.1">
    <property type="nucleotide sequence ID" value="XM_049462119.1"/>
</dbReference>
<feature type="region of interest" description="Disordered" evidence="1">
    <location>
        <begin position="204"/>
        <end position="231"/>
    </location>
</feature>
<feature type="compositionally biased region" description="Polar residues" evidence="1">
    <location>
        <begin position="207"/>
        <end position="231"/>
    </location>
</feature>
<dbReference type="AlphaFoldDB" id="A0A6I9VML3"/>
<sequence>MKSRESTGDAAFYYAVLLTVNVTLTAMVLMAACLWCKRQPTKDELGGLEGMVKMTNPDDIIEVKVLASSESQTDLNTSAVSTTDSEKRASTAAHRSLPDIPIVEGNGDNGSELYETVADKTHLVEENDQNHSPAPSLKKKISVSQHSSISQADDISSPYSRVRNPPHDYAKVRNAEHPYAQVNPPSTSAAAAAAAIVAAGNSNSNAIHSSQPPQLNGTVSRNSNHSSASQNLNDSISHAEIPAASAIAGMISASQDLPYMTPPIIGQHFSGDSQDSSKGYTSISVREPLANILAQQPPKQSQRVAALTRETNDSHYATVSDDSDETYAAIEDPNIRSNPNVLTDIYTSGSETYAQIQPMQTNSMVVSVEINNISSNTNPNSNKALSNKAQSTDNTAIVASASNHHNQQTTFGSQSHSRPISEHVTPIPPPLDSLRTQKHSRQASSSSNNSSSICTLGSPKPEKRQANSPLPPTPKSNITSGRSSVISVIECGGGTGELNLSGILTAVSNTAIPAPTTSTNAVDSSPQKNKTKSLSPSKDIEGMYAKVMKKNKLSQHSTSSQNSSPVMARKGGDHLGISPLDMAAAELMELNRANVFSIQNASGDKSRIRSNSYGAKDHGYETIPADGLHRSSALENRKSDCYSSILHKEQPKDMLQITNPPSAKIKPPIESDISSDKHYETIAVPLDTTNNSDPGYETLQKPAKLNHSEIDNGKKFSDYDPNYEVLEGPKSTGLSDDGYAKINERKSLAVDEDSTDGYSKVKGEEIEEGATGGYSIIATDANHNYASIAESKAEIIGATPDTEESDHYARIAEAPRIPQSASELPLSNNLHSSTGTLAQSVSVISSGTHDTLAITSPSSTNSSSLLANSSTLSSTNVLTGSGSGSTASSMSSRQTPSTSSQYESLTGSEADPNYETVCYTNTENENPYERLQTEYSDTQLSSSSPLTPDELRTQTHNATAGIIDVGSASVSSTATTTANSDRTVLLKSTANGLTPKAGHERPSAKVQSTSELNSTDVVVDDYFQV</sequence>
<proteinExistence type="predicted"/>
<reference evidence="4 5" key="1">
    <citation type="submission" date="2025-05" db="UniProtKB">
        <authorList>
            <consortium name="RefSeq"/>
        </authorList>
    </citation>
    <scope>IDENTIFICATION</scope>
    <source>
        <tissue evidence="4 5">Adult</tissue>
    </source>
</reference>